<dbReference type="RefSeq" id="WP_190301653.1">
    <property type="nucleotide sequence ID" value="NZ_JACOIJ010000006.1"/>
</dbReference>
<protein>
    <recommendedName>
        <fullName evidence="3">Cyclic nucleotide-binding domain-containing protein</fullName>
    </recommendedName>
</protein>
<sequence>MKSMPTELQLQQLRQHIEKISPIADEEWDDFSSEWCCVRFPMKTIITLHGQVESYLYFVLEGVQRSIMFLQMGVKLILFSRIHSHSRAWLILR</sequence>
<dbReference type="Gene3D" id="2.60.120.10">
    <property type="entry name" value="Jelly Rolls"/>
    <property type="match status" value="1"/>
</dbReference>
<reference evidence="1 2" key="1">
    <citation type="submission" date="2020-08" db="EMBL/GenBank/DDBJ databases">
        <title>Sphingobacterium sp. DN04309 isolated from aquaculture water.</title>
        <authorList>
            <person name="Zhang M."/>
        </authorList>
    </citation>
    <scope>NUCLEOTIDE SEQUENCE [LARGE SCALE GENOMIC DNA]</scope>
    <source>
        <strain evidence="1 2">DN04309</strain>
    </source>
</reference>
<keyword evidence="2" id="KW-1185">Reference proteome</keyword>
<proteinExistence type="predicted"/>
<name>A0ABR7YC94_9SPHI</name>
<dbReference type="InterPro" id="IPR014710">
    <property type="entry name" value="RmlC-like_jellyroll"/>
</dbReference>
<dbReference type="EMBL" id="JACOIJ010000006">
    <property type="protein sequence ID" value="MBD1428924.1"/>
    <property type="molecule type" value="Genomic_DNA"/>
</dbReference>
<evidence type="ECO:0000313" key="1">
    <source>
        <dbReference type="EMBL" id="MBD1428924.1"/>
    </source>
</evidence>
<gene>
    <name evidence="1" type="ORF">H8B04_04995</name>
</gene>
<accession>A0ABR7YC94</accession>
<dbReference type="InterPro" id="IPR018490">
    <property type="entry name" value="cNMP-bd_dom_sf"/>
</dbReference>
<evidence type="ECO:0000313" key="2">
    <source>
        <dbReference type="Proteomes" id="UP000651271"/>
    </source>
</evidence>
<evidence type="ECO:0008006" key="3">
    <source>
        <dbReference type="Google" id="ProtNLM"/>
    </source>
</evidence>
<dbReference type="SUPFAM" id="SSF51206">
    <property type="entry name" value="cAMP-binding domain-like"/>
    <property type="match status" value="1"/>
</dbReference>
<dbReference type="Proteomes" id="UP000651271">
    <property type="component" value="Unassembled WGS sequence"/>
</dbReference>
<comment type="caution">
    <text evidence="1">The sequence shown here is derived from an EMBL/GenBank/DDBJ whole genome shotgun (WGS) entry which is preliminary data.</text>
</comment>
<organism evidence="1 2">
    <name type="scientific">Sphingobacterium litopenaei</name>
    <dbReference type="NCBI Taxonomy" id="2763500"/>
    <lineage>
        <taxon>Bacteria</taxon>
        <taxon>Pseudomonadati</taxon>
        <taxon>Bacteroidota</taxon>
        <taxon>Sphingobacteriia</taxon>
        <taxon>Sphingobacteriales</taxon>
        <taxon>Sphingobacteriaceae</taxon>
        <taxon>Sphingobacterium</taxon>
    </lineage>
</organism>